<protein>
    <submittedName>
        <fullName evidence="1">Uncharacterized protein</fullName>
    </submittedName>
</protein>
<evidence type="ECO:0000313" key="2">
    <source>
        <dbReference type="Proteomes" id="UP000183508"/>
    </source>
</evidence>
<dbReference type="STRING" id="392015.SAMN05421543_101300"/>
<keyword evidence="2" id="KW-1185">Reference proteome</keyword>
<organism evidence="1 2">
    <name type="scientific">Alicyclobacillus macrosporangiidus</name>
    <dbReference type="NCBI Taxonomy" id="392015"/>
    <lineage>
        <taxon>Bacteria</taxon>
        <taxon>Bacillati</taxon>
        <taxon>Bacillota</taxon>
        <taxon>Bacilli</taxon>
        <taxon>Bacillales</taxon>
        <taxon>Alicyclobacillaceae</taxon>
        <taxon>Alicyclobacillus</taxon>
    </lineage>
</organism>
<dbReference type="AlphaFoldDB" id="A0A1I7FK29"/>
<dbReference type="RefSeq" id="WP_074948844.1">
    <property type="nucleotide sequence ID" value="NZ_FPBV01000001.1"/>
</dbReference>
<proteinExistence type="predicted"/>
<accession>A0A1I7FK29</accession>
<dbReference type="Proteomes" id="UP000183508">
    <property type="component" value="Unassembled WGS sequence"/>
</dbReference>
<dbReference type="EMBL" id="FPBV01000001">
    <property type="protein sequence ID" value="SFU36505.1"/>
    <property type="molecule type" value="Genomic_DNA"/>
</dbReference>
<name>A0A1I7FK29_9BACL</name>
<dbReference type="OrthoDB" id="2377073at2"/>
<evidence type="ECO:0000313" key="1">
    <source>
        <dbReference type="EMBL" id="SFU36505.1"/>
    </source>
</evidence>
<gene>
    <name evidence="1" type="ORF">SAMN05421543_101300</name>
</gene>
<sequence>MTTRFSLAELAEMMHTQVDVIRLAVDTLAAEGKLTAESFVFGDRNWRIAPTDIKRIQDWIEARKAAGVLAEQAPRRRVLKKQIVRLPDA</sequence>
<reference evidence="2" key="1">
    <citation type="submission" date="2016-10" db="EMBL/GenBank/DDBJ databases">
        <authorList>
            <person name="Varghese N."/>
        </authorList>
    </citation>
    <scope>NUCLEOTIDE SEQUENCE [LARGE SCALE GENOMIC DNA]</scope>
    <source>
        <strain evidence="2">DSM 17980</strain>
    </source>
</reference>